<organism evidence="3 4">
    <name type="scientific">Sporothrix brasiliensis 5110</name>
    <dbReference type="NCBI Taxonomy" id="1398154"/>
    <lineage>
        <taxon>Eukaryota</taxon>
        <taxon>Fungi</taxon>
        <taxon>Dikarya</taxon>
        <taxon>Ascomycota</taxon>
        <taxon>Pezizomycotina</taxon>
        <taxon>Sordariomycetes</taxon>
        <taxon>Sordariomycetidae</taxon>
        <taxon>Ophiostomatales</taxon>
        <taxon>Ophiostomataceae</taxon>
        <taxon>Sporothrix</taxon>
    </lineage>
</organism>
<dbReference type="GeneID" id="63674378"/>
<feature type="compositionally biased region" description="Basic and acidic residues" evidence="1">
    <location>
        <begin position="1"/>
        <end position="11"/>
    </location>
</feature>
<gene>
    <name evidence="3" type="ORF">SPBR_01140</name>
</gene>
<keyword evidence="4" id="KW-1185">Reference proteome</keyword>
<dbReference type="VEuPathDB" id="FungiDB:SPBR_01140"/>
<name>A0A0C2J007_9PEZI</name>
<keyword evidence="2" id="KW-1133">Transmembrane helix</keyword>
<feature type="transmembrane region" description="Helical" evidence="2">
    <location>
        <begin position="58"/>
        <end position="80"/>
    </location>
</feature>
<dbReference type="HOGENOM" id="CLU_2387606_0_0_1"/>
<proteinExistence type="predicted"/>
<keyword evidence="2" id="KW-0812">Transmembrane</keyword>
<dbReference type="EMBL" id="AWTV01000008">
    <property type="protein sequence ID" value="KIH90537.1"/>
    <property type="molecule type" value="Genomic_DNA"/>
</dbReference>
<protein>
    <submittedName>
        <fullName evidence="3">Uncharacterized protein</fullName>
    </submittedName>
</protein>
<keyword evidence="2" id="KW-0472">Membrane</keyword>
<evidence type="ECO:0000313" key="4">
    <source>
        <dbReference type="Proteomes" id="UP000031575"/>
    </source>
</evidence>
<evidence type="ECO:0000256" key="2">
    <source>
        <dbReference type="SAM" id="Phobius"/>
    </source>
</evidence>
<feature type="region of interest" description="Disordered" evidence="1">
    <location>
        <begin position="1"/>
        <end position="55"/>
    </location>
</feature>
<feature type="compositionally biased region" description="Basic and acidic residues" evidence="1">
    <location>
        <begin position="44"/>
        <end position="55"/>
    </location>
</feature>
<dbReference type="AlphaFoldDB" id="A0A0C2J007"/>
<evidence type="ECO:0000313" key="3">
    <source>
        <dbReference type="EMBL" id="KIH90537.1"/>
    </source>
</evidence>
<sequence length="94" mass="9532">MAANSRADDSGAHISPLPPTTTEADDDDDSTPSKVDDWLADTAGAHDKPDVNREQPKATTMVIGGIVALAVLVGVVILGAGGGKVDGKRSAHTD</sequence>
<evidence type="ECO:0000256" key="1">
    <source>
        <dbReference type="SAM" id="MobiDB-lite"/>
    </source>
</evidence>
<comment type="caution">
    <text evidence="3">The sequence shown here is derived from an EMBL/GenBank/DDBJ whole genome shotgun (WGS) entry which is preliminary data.</text>
</comment>
<reference evidence="3 4" key="1">
    <citation type="journal article" date="2014" name="BMC Genomics">
        <title>Comparative genomics of the major fungal agents of human and animal Sporotrichosis: Sporothrix schenckii and Sporothrix brasiliensis.</title>
        <authorList>
            <person name="Teixeira M.M."/>
            <person name="de Almeida L.G."/>
            <person name="Kubitschek-Barreira P."/>
            <person name="Alves F.L."/>
            <person name="Kioshima E.S."/>
            <person name="Abadio A.K."/>
            <person name="Fernandes L."/>
            <person name="Derengowski L.S."/>
            <person name="Ferreira K.S."/>
            <person name="Souza R.C."/>
            <person name="Ruiz J.C."/>
            <person name="de Andrade N.C."/>
            <person name="Paes H.C."/>
            <person name="Nicola A.M."/>
            <person name="Albuquerque P."/>
            <person name="Gerber A.L."/>
            <person name="Martins V.P."/>
            <person name="Peconick L.D."/>
            <person name="Neto A.V."/>
            <person name="Chaucanez C.B."/>
            <person name="Silva P.A."/>
            <person name="Cunha O.L."/>
            <person name="de Oliveira F.F."/>
            <person name="dos Santos T.C."/>
            <person name="Barros A.L."/>
            <person name="Soares M.A."/>
            <person name="de Oliveira L.M."/>
            <person name="Marini M.M."/>
            <person name="Villalobos-Duno H."/>
            <person name="Cunha M.M."/>
            <person name="de Hoog S."/>
            <person name="da Silveira J.F."/>
            <person name="Henrissat B."/>
            <person name="Nino-Vega G.A."/>
            <person name="Cisalpino P.S."/>
            <person name="Mora-Montes H.M."/>
            <person name="Almeida S.R."/>
            <person name="Stajich J.E."/>
            <person name="Lopes-Bezerra L.M."/>
            <person name="Vasconcelos A.T."/>
            <person name="Felipe M.S."/>
        </authorList>
    </citation>
    <scope>NUCLEOTIDE SEQUENCE [LARGE SCALE GENOMIC DNA]</scope>
    <source>
        <strain evidence="3 4">5110</strain>
    </source>
</reference>
<dbReference type="Proteomes" id="UP000031575">
    <property type="component" value="Unassembled WGS sequence"/>
</dbReference>
<accession>A0A0C2J007</accession>
<dbReference type="RefSeq" id="XP_040618547.1">
    <property type="nucleotide sequence ID" value="XM_040759457.1"/>
</dbReference>